<dbReference type="Proteomes" id="UP000823941">
    <property type="component" value="Chromosome 9"/>
</dbReference>
<name>A0ABQ7QT02_PLUXY</name>
<feature type="compositionally biased region" description="Pro residues" evidence="1">
    <location>
        <begin position="88"/>
        <end position="110"/>
    </location>
</feature>
<organism evidence="2 3">
    <name type="scientific">Plutella xylostella</name>
    <name type="common">Diamondback moth</name>
    <name type="synonym">Plutella maculipennis</name>
    <dbReference type="NCBI Taxonomy" id="51655"/>
    <lineage>
        <taxon>Eukaryota</taxon>
        <taxon>Metazoa</taxon>
        <taxon>Ecdysozoa</taxon>
        <taxon>Arthropoda</taxon>
        <taxon>Hexapoda</taxon>
        <taxon>Insecta</taxon>
        <taxon>Pterygota</taxon>
        <taxon>Neoptera</taxon>
        <taxon>Endopterygota</taxon>
        <taxon>Lepidoptera</taxon>
        <taxon>Glossata</taxon>
        <taxon>Ditrysia</taxon>
        <taxon>Yponomeutoidea</taxon>
        <taxon>Plutellidae</taxon>
        <taxon>Plutella</taxon>
    </lineage>
</organism>
<protein>
    <submittedName>
        <fullName evidence="2">Uncharacterized protein</fullName>
    </submittedName>
</protein>
<evidence type="ECO:0000256" key="1">
    <source>
        <dbReference type="SAM" id="MobiDB-lite"/>
    </source>
</evidence>
<accession>A0ABQ7QT02</accession>
<reference evidence="2 3" key="1">
    <citation type="submission" date="2021-06" db="EMBL/GenBank/DDBJ databases">
        <title>A haploid diamondback moth (Plutella xylostella L.) genome assembly resolves 31 chromosomes and identifies a diamide resistance mutation.</title>
        <authorList>
            <person name="Ward C.M."/>
            <person name="Perry K.D."/>
            <person name="Baker G."/>
            <person name="Powis K."/>
            <person name="Heckel D.G."/>
            <person name="Baxter S.W."/>
        </authorList>
    </citation>
    <scope>NUCLEOTIDE SEQUENCE [LARGE SCALE GENOMIC DNA]</scope>
    <source>
        <strain evidence="2 3">LV</strain>
        <tissue evidence="2">Single pupa</tissue>
    </source>
</reference>
<proteinExistence type="predicted"/>
<sequence length="158" mass="17288">MHTAPRRTHYAFPKTSTIKNALTDSDLDANGRTLGSIRRAGGLGALGDHWAARAARRRDSRELHATSPLLRLRPAVASSSYCLSAAPPGAPAPRPAPPPRSPEGGPPRLPPIFRIGREKSMVQPRIIWARRTAPLRPCRLHPPCSAAAPRRLQDIRWN</sequence>
<keyword evidence="3" id="KW-1185">Reference proteome</keyword>
<dbReference type="EMBL" id="JAHIBW010000009">
    <property type="protein sequence ID" value="KAG7308164.1"/>
    <property type="molecule type" value="Genomic_DNA"/>
</dbReference>
<feature type="region of interest" description="Disordered" evidence="1">
    <location>
        <begin position="82"/>
        <end position="112"/>
    </location>
</feature>
<gene>
    <name evidence="2" type="ORF">JYU34_006828</name>
</gene>
<evidence type="ECO:0000313" key="3">
    <source>
        <dbReference type="Proteomes" id="UP000823941"/>
    </source>
</evidence>
<evidence type="ECO:0000313" key="2">
    <source>
        <dbReference type="EMBL" id="KAG7308164.1"/>
    </source>
</evidence>
<comment type="caution">
    <text evidence="2">The sequence shown here is derived from an EMBL/GenBank/DDBJ whole genome shotgun (WGS) entry which is preliminary data.</text>
</comment>